<evidence type="ECO:0000256" key="2">
    <source>
        <dbReference type="SAM" id="SignalP"/>
    </source>
</evidence>
<evidence type="ECO:0008006" key="5">
    <source>
        <dbReference type="Google" id="ProtNLM"/>
    </source>
</evidence>
<evidence type="ECO:0000313" key="3">
    <source>
        <dbReference type="EMBL" id="MEK8030301.1"/>
    </source>
</evidence>
<organism evidence="3 4">
    <name type="scientific">Ideonella lacteola</name>
    <dbReference type="NCBI Taxonomy" id="2984193"/>
    <lineage>
        <taxon>Bacteria</taxon>
        <taxon>Pseudomonadati</taxon>
        <taxon>Pseudomonadota</taxon>
        <taxon>Betaproteobacteria</taxon>
        <taxon>Burkholderiales</taxon>
        <taxon>Sphaerotilaceae</taxon>
        <taxon>Ideonella</taxon>
    </lineage>
</organism>
<name>A0ABU9BKL7_9BURK</name>
<evidence type="ECO:0000256" key="1">
    <source>
        <dbReference type="SAM" id="MobiDB-lite"/>
    </source>
</evidence>
<feature type="region of interest" description="Disordered" evidence="1">
    <location>
        <begin position="32"/>
        <end position="52"/>
    </location>
</feature>
<dbReference type="PROSITE" id="PS51257">
    <property type="entry name" value="PROKAR_LIPOPROTEIN"/>
    <property type="match status" value="1"/>
</dbReference>
<dbReference type="Proteomes" id="UP001371218">
    <property type="component" value="Unassembled WGS sequence"/>
</dbReference>
<protein>
    <recommendedName>
        <fullName evidence="5">Outer membrane protein assembly factor BamE</fullName>
    </recommendedName>
</protein>
<keyword evidence="4" id="KW-1185">Reference proteome</keyword>
<comment type="caution">
    <text evidence="3">The sequence shown here is derived from an EMBL/GenBank/DDBJ whole genome shotgun (WGS) entry which is preliminary data.</text>
</comment>
<keyword evidence="2" id="KW-0732">Signal</keyword>
<feature type="signal peptide" evidence="2">
    <location>
        <begin position="1"/>
        <end position="22"/>
    </location>
</feature>
<feature type="chain" id="PRO_5047063874" description="Outer membrane protein assembly factor BamE" evidence="2">
    <location>
        <begin position="23"/>
        <end position="163"/>
    </location>
</feature>
<sequence>MRFHFAVPVALALAGCASLRYAPADLPAGASMQQVQSQLGEPTGRYPRPEGGERLEFARGPYGRHTYMVDLDAGGRVLQWTQVLREDVFNEVAPGLSASDLRYKLGRPAKQFGIWRGATVWAWRYETPFCQWFMVTVEPSGVVRDAGYGPDPICEVNEKEETR</sequence>
<gene>
    <name evidence="3" type="ORF">AACH06_05645</name>
</gene>
<evidence type="ECO:0000313" key="4">
    <source>
        <dbReference type="Proteomes" id="UP001371218"/>
    </source>
</evidence>
<dbReference type="EMBL" id="JBBUTG010000002">
    <property type="protein sequence ID" value="MEK8030301.1"/>
    <property type="molecule type" value="Genomic_DNA"/>
</dbReference>
<proteinExistence type="predicted"/>
<accession>A0ABU9BKL7</accession>
<reference evidence="3 4" key="1">
    <citation type="submission" date="2024-04" db="EMBL/GenBank/DDBJ databases">
        <title>Novel species of the genus Ideonella isolated from streams.</title>
        <authorList>
            <person name="Lu H."/>
        </authorList>
    </citation>
    <scope>NUCLEOTIDE SEQUENCE [LARGE SCALE GENOMIC DNA]</scope>
    <source>
        <strain evidence="3 4">DXS29W</strain>
    </source>
</reference>
<dbReference type="RefSeq" id="WP_341424648.1">
    <property type="nucleotide sequence ID" value="NZ_JBBUTG010000002.1"/>
</dbReference>